<dbReference type="InterPro" id="IPR011005">
    <property type="entry name" value="Dihydropteroate_synth-like_sf"/>
</dbReference>
<dbReference type="AlphaFoldDB" id="A0A4Y8PA44"/>
<dbReference type="GO" id="GO:0046654">
    <property type="term" value="P:tetrahydrofolate biosynthetic process"/>
    <property type="evidence" value="ECO:0007669"/>
    <property type="project" value="UniProtKB-UniPathway"/>
</dbReference>
<evidence type="ECO:0000256" key="4">
    <source>
        <dbReference type="ARBA" id="ARBA00012458"/>
    </source>
</evidence>
<dbReference type="PANTHER" id="PTHR20941:SF1">
    <property type="entry name" value="FOLIC ACID SYNTHESIS PROTEIN FOL1"/>
    <property type="match status" value="1"/>
</dbReference>
<evidence type="ECO:0000256" key="9">
    <source>
        <dbReference type="RuleBase" id="RU361205"/>
    </source>
</evidence>
<dbReference type="SUPFAM" id="SSF51717">
    <property type="entry name" value="Dihydropteroate synthetase-like"/>
    <property type="match status" value="1"/>
</dbReference>
<proteinExistence type="inferred from homology"/>
<keyword evidence="5 9" id="KW-0808">Transferase</keyword>
<keyword evidence="7 9" id="KW-0460">Magnesium</keyword>
<reference evidence="11 12" key="1">
    <citation type="submission" date="2016-05" db="EMBL/GenBank/DDBJ databases">
        <title>Diversity and Homogeneity among Thermoacidophilic Verrucomicrobia Methanotrophs Linked with Geographical Origin.</title>
        <authorList>
            <person name="Erikstad H.-A."/>
            <person name="Smestad N.B."/>
            <person name="Ceballos R.M."/>
            <person name="Birkeland N.-K."/>
        </authorList>
    </citation>
    <scope>NUCLEOTIDE SEQUENCE [LARGE SCALE GENOMIC DNA]</scope>
    <source>
        <strain evidence="11 12">Phi</strain>
    </source>
</reference>
<dbReference type="NCBIfam" id="TIGR01496">
    <property type="entry name" value="DHPS"/>
    <property type="match status" value="1"/>
</dbReference>
<evidence type="ECO:0000313" key="12">
    <source>
        <dbReference type="Proteomes" id="UP000297713"/>
    </source>
</evidence>
<evidence type="ECO:0000256" key="2">
    <source>
        <dbReference type="ARBA" id="ARBA00001946"/>
    </source>
</evidence>
<evidence type="ECO:0000256" key="5">
    <source>
        <dbReference type="ARBA" id="ARBA00022679"/>
    </source>
</evidence>
<evidence type="ECO:0000256" key="1">
    <source>
        <dbReference type="ARBA" id="ARBA00000012"/>
    </source>
</evidence>
<dbReference type="Pfam" id="PF00809">
    <property type="entry name" value="Pterin_bind"/>
    <property type="match status" value="1"/>
</dbReference>
<dbReference type="GO" id="GO:0046872">
    <property type="term" value="F:metal ion binding"/>
    <property type="evidence" value="ECO:0007669"/>
    <property type="project" value="UniProtKB-KW"/>
</dbReference>
<keyword evidence="8 9" id="KW-0289">Folate biosynthesis</keyword>
<dbReference type="CDD" id="cd00739">
    <property type="entry name" value="DHPS"/>
    <property type="match status" value="1"/>
</dbReference>
<comment type="similarity">
    <text evidence="9">Belongs to the DHPS family.</text>
</comment>
<sequence length="287" mass="32345">MLKKEMQWNLGKKILHFPVGRPMIMGVINLTPDSFSDGGKFINPQRAVDRALWMQDSGVDFIDLGAESTRPGAEPVSEKEEISRLLPVIKRCRMKLTVPLSVDTYKAAVCRMAIEEGTDIINDVSGGGWDPSILEVVAAENVGYILVHSRGRPKTMQKDAQYGDVVEEVFAELHNRLQRCFDMGIAKERIVCDVGFGFAKNRTHNLILLRRLNRFLDLGRPLMIGVSRKSFLQFFAKQHGVDIEIMNIIAQTVAFLMGVEIWRVHDVATAVAAREFLEKLWDTGFVQ</sequence>
<comment type="function">
    <text evidence="9">Catalyzes the condensation of para-aminobenzoate (pABA) with 6-hydroxymethyl-7,8-dihydropterin diphosphate (DHPt-PP) to form 7,8-dihydropteroate (H2Pte), the immediate precursor of folate derivatives.</text>
</comment>
<comment type="cofactor">
    <cofactor evidence="2 9">
        <name>Mg(2+)</name>
        <dbReference type="ChEBI" id="CHEBI:18420"/>
    </cofactor>
</comment>
<dbReference type="PANTHER" id="PTHR20941">
    <property type="entry name" value="FOLATE SYNTHESIS PROTEINS"/>
    <property type="match status" value="1"/>
</dbReference>
<evidence type="ECO:0000313" key="11">
    <source>
        <dbReference type="EMBL" id="TFE67686.1"/>
    </source>
</evidence>
<organism evidence="11 12">
    <name type="scientific">Methylacidiphilum caldifontis</name>
    <dbReference type="NCBI Taxonomy" id="2795386"/>
    <lineage>
        <taxon>Bacteria</taxon>
        <taxon>Pseudomonadati</taxon>
        <taxon>Verrucomicrobiota</taxon>
        <taxon>Methylacidiphilae</taxon>
        <taxon>Methylacidiphilales</taxon>
        <taxon>Methylacidiphilaceae</taxon>
        <taxon>Methylacidiphilum (ex Ratnadevi et al. 2023)</taxon>
    </lineage>
</organism>
<dbReference type="EC" id="2.5.1.15" evidence="4 9"/>
<dbReference type="InterPro" id="IPR045031">
    <property type="entry name" value="DHP_synth-like"/>
</dbReference>
<dbReference type="EMBL" id="LXQC01000149">
    <property type="protein sequence ID" value="TFE67686.1"/>
    <property type="molecule type" value="Genomic_DNA"/>
</dbReference>
<dbReference type="UniPathway" id="UPA00077">
    <property type="reaction ID" value="UER00156"/>
</dbReference>
<name>A0A4Y8PA44_9BACT</name>
<dbReference type="PROSITE" id="PS50972">
    <property type="entry name" value="PTERIN_BINDING"/>
    <property type="match status" value="1"/>
</dbReference>
<dbReference type="PROSITE" id="PS00792">
    <property type="entry name" value="DHPS_1"/>
    <property type="match status" value="1"/>
</dbReference>
<dbReference type="GO" id="GO:0005829">
    <property type="term" value="C:cytosol"/>
    <property type="evidence" value="ECO:0007669"/>
    <property type="project" value="TreeGrafter"/>
</dbReference>
<accession>A0A4Y8PA44</accession>
<keyword evidence="12" id="KW-1185">Reference proteome</keyword>
<keyword evidence="6 9" id="KW-0479">Metal-binding</keyword>
<comment type="catalytic activity">
    <reaction evidence="1">
        <text>(7,8-dihydropterin-6-yl)methyl diphosphate + 4-aminobenzoate = 7,8-dihydropteroate + diphosphate</text>
        <dbReference type="Rhea" id="RHEA:19949"/>
        <dbReference type="ChEBI" id="CHEBI:17836"/>
        <dbReference type="ChEBI" id="CHEBI:17839"/>
        <dbReference type="ChEBI" id="CHEBI:33019"/>
        <dbReference type="ChEBI" id="CHEBI:72950"/>
        <dbReference type="EC" id="2.5.1.15"/>
    </reaction>
</comment>
<comment type="pathway">
    <text evidence="3 9">Cofactor biosynthesis; tetrahydrofolate biosynthesis; 7,8-dihydrofolate from 2-amino-4-hydroxy-6-hydroxymethyl-7,8-dihydropteridine diphosphate and 4-aminobenzoate: step 1/2.</text>
</comment>
<dbReference type="Proteomes" id="UP000297713">
    <property type="component" value="Unassembled WGS sequence"/>
</dbReference>
<evidence type="ECO:0000256" key="6">
    <source>
        <dbReference type="ARBA" id="ARBA00022723"/>
    </source>
</evidence>
<protein>
    <recommendedName>
        <fullName evidence="4 9">Dihydropteroate synthase</fullName>
        <shortName evidence="9">DHPS</shortName>
        <ecNumber evidence="4 9">2.5.1.15</ecNumber>
    </recommendedName>
    <alternativeName>
        <fullName evidence="9">Dihydropteroate pyrophosphorylase</fullName>
    </alternativeName>
</protein>
<dbReference type="OrthoDB" id="9811744at2"/>
<dbReference type="GO" id="GO:0004156">
    <property type="term" value="F:dihydropteroate synthase activity"/>
    <property type="evidence" value="ECO:0007669"/>
    <property type="project" value="UniProtKB-EC"/>
</dbReference>
<comment type="caution">
    <text evidence="11">The sequence shown here is derived from an EMBL/GenBank/DDBJ whole genome shotgun (WGS) entry which is preliminary data.</text>
</comment>
<evidence type="ECO:0000256" key="3">
    <source>
        <dbReference type="ARBA" id="ARBA00004763"/>
    </source>
</evidence>
<dbReference type="InterPro" id="IPR000489">
    <property type="entry name" value="Pterin-binding_dom"/>
</dbReference>
<dbReference type="InterPro" id="IPR006390">
    <property type="entry name" value="DHP_synth_dom"/>
</dbReference>
<evidence type="ECO:0000259" key="10">
    <source>
        <dbReference type="PROSITE" id="PS50972"/>
    </source>
</evidence>
<dbReference type="GO" id="GO:0046656">
    <property type="term" value="P:folic acid biosynthetic process"/>
    <property type="evidence" value="ECO:0007669"/>
    <property type="project" value="UniProtKB-KW"/>
</dbReference>
<evidence type="ECO:0000256" key="7">
    <source>
        <dbReference type="ARBA" id="ARBA00022842"/>
    </source>
</evidence>
<gene>
    <name evidence="11" type="ORF">A7Q10_09110</name>
</gene>
<evidence type="ECO:0000256" key="8">
    <source>
        <dbReference type="ARBA" id="ARBA00022909"/>
    </source>
</evidence>
<dbReference type="Gene3D" id="3.20.20.20">
    <property type="entry name" value="Dihydropteroate synthase-like"/>
    <property type="match status" value="1"/>
</dbReference>
<feature type="domain" description="Pterin-binding" evidence="10">
    <location>
        <begin position="22"/>
        <end position="278"/>
    </location>
</feature>